<proteinExistence type="predicted"/>
<gene>
    <name evidence="2" type="ORF">WKR92_00250</name>
</gene>
<name>A0ABV5CA11_9SPHI</name>
<keyword evidence="3" id="KW-1185">Reference proteome</keyword>
<comment type="caution">
    <text evidence="2">The sequence shown here is derived from an EMBL/GenBank/DDBJ whole genome shotgun (WGS) entry which is preliminary data.</text>
</comment>
<dbReference type="Proteomes" id="UP001580928">
    <property type="component" value="Unassembled WGS sequence"/>
</dbReference>
<sequence>MEAVSAVAPEFVSSVVYAERVEGYMNAADRYVNAAGELVKASDVDASARDRLQQIYLGEVGVRERTGRNDGHRVAEYLRYTDLGEGYAWCASFVSWVYGQAGYPEPRTAWSPALFPAKRVIWRRGDKVRPPEPHSGARHLRISSAKPGTDDTNIKDRVSIPQKGDVFGIYFNSVKRIAHAGFVDEWGDKYVVTVEGNTNEAGSREGDGVYRKRRLISSIYRVSSWF</sequence>
<dbReference type="EMBL" id="JBBVGT010000001">
    <property type="protein sequence ID" value="MFB5944250.1"/>
    <property type="molecule type" value="Genomic_DNA"/>
</dbReference>
<evidence type="ECO:0000313" key="2">
    <source>
        <dbReference type="EMBL" id="MFB5944250.1"/>
    </source>
</evidence>
<accession>A0ABV5CA11</accession>
<reference evidence="2 3" key="1">
    <citation type="submission" date="2024-04" db="EMBL/GenBank/DDBJ databases">
        <title>Albibacterium profundi sp. nov., isolated from sediment of the Challenger Deep of Mariana Trench.</title>
        <authorList>
            <person name="Wang Y."/>
        </authorList>
    </citation>
    <scope>NUCLEOTIDE SEQUENCE [LARGE SCALE GENOMIC DNA]</scope>
    <source>
        <strain evidence="2 3">RHL897</strain>
    </source>
</reference>
<evidence type="ECO:0000313" key="3">
    <source>
        <dbReference type="Proteomes" id="UP001580928"/>
    </source>
</evidence>
<protein>
    <submittedName>
        <fullName evidence="2">Peptidoglycan-binding protein</fullName>
    </submittedName>
</protein>
<organism evidence="2 3">
    <name type="scientific">Albibacterium profundi</name>
    <dbReference type="NCBI Taxonomy" id="3134906"/>
    <lineage>
        <taxon>Bacteria</taxon>
        <taxon>Pseudomonadati</taxon>
        <taxon>Bacteroidota</taxon>
        <taxon>Sphingobacteriia</taxon>
        <taxon>Sphingobacteriales</taxon>
        <taxon>Sphingobacteriaceae</taxon>
        <taxon>Albibacterium</taxon>
    </lineage>
</organism>
<dbReference type="RefSeq" id="WP_375555834.1">
    <property type="nucleotide sequence ID" value="NZ_JBBVGT010000001.1"/>
</dbReference>
<evidence type="ECO:0000256" key="1">
    <source>
        <dbReference type="SAM" id="MobiDB-lite"/>
    </source>
</evidence>
<feature type="region of interest" description="Disordered" evidence="1">
    <location>
        <begin position="126"/>
        <end position="153"/>
    </location>
</feature>